<reference evidence="4" key="1">
    <citation type="journal article" date="2019" name="Int. J. Syst. Evol. Microbiol.">
        <title>The Global Catalogue of Microorganisms (GCM) 10K type strain sequencing project: providing services to taxonomists for standard genome sequencing and annotation.</title>
        <authorList>
            <consortium name="The Broad Institute Genomics Platform"/>
            <consortium name="The Broad Institute Genome Sequencing Center for Infectious Disease"/>
            <person name="Wu L."/>
            <person name="Ma J."/>
        </authorList>
    </citation>
    <scope>NUCLEOTIDE SEQUENCE [LARGE SCALE GENOMIC DNA]</scope>
    <source>
        <strain evidence="4">CGMCC 1.12859</strain>
    </source>
</reference>
<dbReference type="InterPro" id="IPR049449">
    <property type="entry name" value="TesB_ACOT8-like_N"/>
</dbReference>
<evidence type="ECO:0000259" key="2">
    <source>
        <dbReference type="Pfam" id="PF20789"/>
    </source>
</evidence>
<dbReference type="InterPro" id="IPR029069">
    <property type="entry name" value="HotDog_dom_sf"/>
</dbReference>
<dbReference type="PANTHER" id="PTHR38110">
    <property type="entry name" value="CHROMOSOME 23, WHOLE GENOME SHOTGUN SEQUENCE"/>
    <property type="match status" value="1"/>
</dbReference>
<keyword evidence="4" id="KW-1185">Reference proteome</keyword>
<dbReference type="InterPro" id="IPR052389">
    <property type="entry name" value="Sec_Metab_Biosynth-Assoc"/>
</dbReference>
<dbReference type="Pfam" id="PF13622">
    <property type="entry name" value="4HBT_3"/>
    <property type="match status" value="1"/>
</dbReference>
<dbReference type="RefSeq" id="WP_345708444.1">
    <property type="nucleotide sequence ID" value="NZ_BAABKV010000001.1"/>
</dbReference>
<dbReference type="SUPFAM" id="SSF54637">
    <property type="entry name" value="Thioesterase/thiol ester dehydrase-isomerase"/>
    <property type="match status" value="2"/>
</dbReference>
<dbReference type="Pfam" id="PF20789">
    <property type="entry name" value="4HBT_3C"/>
    <property type="match status" value="1"/>
</dbReference>
<dbReference type="EMBL" id="JBHTAJ010000019">
    <property type="protein sequence ID" value="MFC7180409.1"/>
    <property type="molecule type" value="Genomic_DNA"/>
</dbReference>
<protein>
    <submittedName>
        <fullName evidence="3">Thioesterase family protein</fullName>
    </submittedName>
</protein>
<gene>
    <name evidence="3" type="ORF">ACFQMG_12680</name>
</gene>
<accession>A0ABW2FT06</accession>
<organism evidence="3 4">
    <name type="scientific">Kitasatospora paranensis</name>
    <dbReference type="NCBI Taxonomy" id="258053"/>
    <lineage>
        <taxon>Bacteria</taxon>
        <taxon>Bacillati</taxon>
        <taxon>Actinomycetota</taxon>
        <taxon>Actinomycetes</taxon>
        <taxon>Kitasatosporales</taxon>
        <taxon>Streptomycetaceae</taxon>
        <taxon>Kitasatospora</taxon>
    </lineage>
</organism>
<dbReference type="InterPro" id="IPR049450">
    <property type="entry name" value="ACOT8-like_C"/>
</dbReference>
<evidence type="ECO:0000259" key="1">
    <source>
        <dbReference type="Pfam" id="PF13622"/>
    </source>
</evidence>
<feature type="domain" description="Acyl-CoA thioesterase-like N-terminal HotDog" evidence="1">
    <location>
        <begin position="31"/>
        <end position="113"/>
    </location>
</feature>
<evidence type="ECO:0000313" key="3">
    <source>
        <dbReference type="EMBL" id="MFC7180409.1"/>
    </source>
</evidence>
<proteinExistence type="predicted"/>
<dbReference type="Gene3D" id="2.40.160.210">
    <property type="entry name" value="Acyl-CoA thioesterase, double hotdog domain"/>
    <property type="match status" value="1"/>
</dbReference>
<evidence type="ECO:0000313" key="4">
    <source>
        <dbReference type="Proteomes" id="UP001596435"/>
    </source>
</evidence>
<comment type="caution">
    <text evidence="3">The sequence shown here is derived from an EMBL/GenBank/DDBJ whole genome shotgun (WGS) entry which is preliminary data.</text>
</comment>
<sequence>MTTATLSEFDRGIALTPHAEEPGRYEAELGDGWQIGGGINGGLLMAVAGHALSLAGDGHRDPFSISGYYLSASRPGPATVRTETVRRGRTLTTGTASLSQDGEERLRVLATYGDLDALDGEVATSAQPPLMPPPEQCIGVEHAPPQFIEQAALLERFDLRLDPATVGWALGTPSKSGRIQGWFRLADGRQPDPLLLLMVADALPPVTFDLGMPGWAPTVELTVHLRARPVPGWLRVSHATRNLAGGYFEEDCEVWDEAGRLVAQSRQLARAPRPQ</sequence>
<dbReference type="PANTHER" id="PTHR38110:SF1">
    <property type="entry name" value="THIOESTERASE DOMAIN-CONTAINING PROTEIN"/>
    <property type="match status" value="1"/>
</dbReference>
<feature type="domain" description="Acyl-CoA thioesterase-like C-terminal" evidence="2">
    <location>
        <begin position="134"/>
        <end position="269"/>
    </location>
</feature>
<name>A0ABW2FT06_9ACTN</name>
<dbReference type="InterPro" id="IPR042171">
    <property type="entry name" value="Acyl-CoA_hotdog"/>
</dbReference>
<dbReference type="Proteomes" id="UP001596435">
    <property type="component" value="Unassembled WGS sequence"/>
</dbReference>